<sequence length="410" mass="47783">MFAFPYPVYDVVSYDTESSDCDTNLSQSPPQHDISKEKNDQQLEFPSFPKDIMLALEINDYNERGTDDNDDLTKYCELITQTKPAFPIRIQKDFNEFQSESFINENVDSDANEVDGSEYLRSDSNFDDTKKSHFSINLENEENSSSFIQNQNQKGVNLFTGYNSCINNFSSSPGIHNTINASSNYCNSFQNQFDNFENARNSNNSSILNASNLNMNYNFGFNNNCGSCFLSHYNQNYDNKENTFQQNQYFINHDKTNFSNSNNFDPPNSEEEIDTQNFCESQGNFITLVNQNQIQNNQKVEQQKKVGSKPHTYEKRRMKKSIERLGEFEISRTVPYNWMMARFGRLITQVEFNKIYLNLKQNLPPQFAPSRDINRSQILRFAWLEKIWEIIELREIVMNSISTIMCKHDS</sequence>
<keyword evidence="3" id="KW-1185">Reference proteome</keyword>
<comment type="caution">
    <text evidence="2">The sequence shown here is derived from an EMBL/GenBank/DDBJ whole genome shotgun (WGS) entry which is preliminary data.</text>
</comment>
<dbReference type="EMBL" id="MLAK01000839">
    <property type="protein sequence ID" value="OHT03096.1"/>
    <property type="molecule type" value="Genomic_DNA"/>
</dbReference>
<feature type="region of interest" description="Disordered" evidence="1">
    <location>
        <begin position="20"/>
        <end position="40"/>
    </location>
</feature>
<name>A0A1J4JXA7_9EUKA</name>
<dbReference type="Proteomes" id="UP000179807">
    <property type="component" value="Unassembled WGS sequence"/>
</dbReference>
<feature type="compositionally biased region" description="Polar residues" evidence="1">
    <location>
        <begin position="21"/>
        <end position="30"/>
    </location>
</feature>
<dbReference type="VEuPathDB" id="TrichDB:TRFO_29561"/>
<organism evidence="2 3">
    <name type="scientific">Tritrichomonas foetus</name>
    <dbReference type="NCBI Taxonomy" id="1144522"/>
    <lineage>
        <taxon>Eukaryota</taxon>
        <taxon>Metamonada</taxon>
        <taxon>Parabasalia</taxon>
        <taxon>Tritrichomonadida</taxon>
        <taxon>Tritrichomonadidae</taxon>
        <taxon>Tritrichomonas</taxon>
    </lineage>
</organism>
<gene>
    <name evidence="2" type="ORF">TRFO_29561</name>
</gene>
<dbReference type="GeneID" id="94841555"/>
<dbReference type="AlphaFoldDB" id="A0A1J4JXA7"/>
<protein>
    <submittedName>
        <fullName evidence="2">Uncharacterized protein</fullName>
    </submittedName>
</protein>
<accession>A0A1J4JXA7</accession>
<dbReference type="RefSeq" id="XP_068356232.1">
    <property type="nucleotide sequence ID" value="XM_068506851.1"/>
</dbReference>
<evidence type="ECO:0000313" key="3">
    <source>
        <dbReference type="Proteomes" id="UP000179807"/>
    </source>
</evidence>
<proteinExistence type="predicted"/>
<evidence type="ECO:0000256" key="1">
    <source>
        <dbReference type="SAM" id="MobiDB-lite"/>
    </source>
</evidence>
<reference evidence="2" key="1">
    <citation type="submission" date="2016-10" db="EMBL/GenBank/DDBJ databases">
        <authorList>
            <person name="Benchimol M."/>
            <person name="Almeida L.G."/>
            <person name="Vasconcelos A.T."/>
            <person name="Perreira-Neves A."/>
            <person name="Rosa I.A."/>
            <person name="Tasca T."/>
            <person name="Bogo M.R."/>
            <person name="de Souza W."/>
        </authorList>
    </citation>
    <scope>NUCLEOTIDE SEQUENCE [LARGE SCALE GENOMIC DNA]</scope>
    <source>
        <strain evidence="2">K</strain>
    </source>
</reference>
<evidence type="ECO:0000313" key="2">
    <source>
        <dbReference type="EMBL" id="OHT03096.1"/>
    </source>
</evidence>